<keyword evidence="4" id="KW-1185">Reference proteome</keyword>
<feature type="domain" description="Bacterial EndoU nuclease" evidence="2">
    <location>
        <begin position="4"/>
        <end position="115"/>
    </location>
</feature>
<name>A0ABQ4CPN8_9ACTN</name>
<dbReference type="Proteomes" id="UP000604117">
    <property type="component" value="Unassembled WGS sequence"/>
</dbReference>
<dbReference type="EMBL" id="BONE01000019">
    <property type="protein sequence ID" value="GIF73263.1"/>
    <property type="molecule type" value="Genomic_DNA"/>
</dbReference>
<feature type="compositionally biased region" description="Basic and acidic residues" evidence="1">
    <location>
        <begin position="10"/>
        <end position="20"/>
    </location>
</feature>
<organism evidence="3 4">
    <name type="scientific">Asanoa siamensis</name>
    <dbReference type="NCBI Taxonomy" id="926357"/>
    <lineage>
        <taxon>Bacteria</taxon>
        <taxon>Bacillati</taxon>
        <taxon>Actinomycetota</taxon>
        <taxon>Actinomycetes</taxon>
        <taxon>Micromonosporales</taxon>
        <taxon>Micromonosporaceae</taxon>
        <taxon>Asanoa</taxon>
    </lineage>
</organism>
<gene>
    <name evidence="3" type="ORF">Asi02nite_27810</name>
</gene>
<sequence>MGAGYHYRPGGRDWPNRRIDPATVTRNRATGTYRAKVQYFDPKVPPNGAWRGKSGFGGFSSFFPDHWTPSEVDKAISTAFQRSSPIPGSNRWRGDYRGITIEGFYHNGDVGHGWPVT</sequence>
<dbReference type="InterPro" id="IPR029501">
    <property type="entry name" value="EndoU_bac"/>
</dbReference>
<comment type="caution">
    <text evidence="3">The sequence shown here is derived from an EMBL/GenBank/DDBJ whole genome shotgun (WGS) entry which is preliminary data.</text>
</comment>
<evidence type="ECO:0000256" key="1">
    <source>
        <dbReference type="SAM" id="MobiDB-lite"/>
    </source>
</evidence>
<evidence type="ECO:0000313" key="3">
    <source>
        <dbReference type="EMBL" id="GIF73263.1"/>
    </source>
</evidence>
<evidence type="ECO:0000259" key="2">
    <source>
        <dbReference type="Pfam" id="PF14436"/>
    </source>
</evidence>
<reference evidence="3 4" key="1">
    <citation type="submission" date="2021-01" db="EMBL/GenBank/DDBJ databases">
        <title>Whole genome shotgun sequence of Asanoa siamensis NBRC 107932.</title>
        <authorList>
            <person name="Komaki H."/>
            <person name="Tamura T."/>
        </authorList>
    </citation>
    <scope>NUCLEOTIDE SEQUENCE [LARGE SCALE GENOMIC DNA]</scope>
    <source>
        <strain evidence="3 4">NBRC 107932</strain>
    </source>
</reference>
<proteinExistence type="predicted"/>
<evidence type="ECO:0000313" key="4">
    <source>
        <dbReference type="Proteomes" id="UP000604117"/>
    </source>
</evidence>
<accession>A0ABQ4CPN8</accession>
<protein>
    <recommendedName>
        <fullName evidence="2">Bacterial EndoU nuclease domain-containing protein</fullName>
    </recommendedName>
</protein>
<dbReference type="Pfam" id="PF14436">
    <property type="entry name" value="EndoU_bacteria"/>
    <property type="match status" value="1"/>
</dbReference>
<feature type="region of interest" description="Disordered" evidence="1">
    <location>
        <begin position="1"/>
        <end position="21"/>
    </location>
</feature>